<dbReference type="InterPro" id="IPR021109">
    <property type="entry name" value="Peptidase_aspartic_dom_sf"/>
</dbReference>
<proteinExistence type="predicted"/>
<organism evidence="2 3">
    <name type="scientific">Knipowitschia caucasica</name>
    <name type="common">Caucasian dwarf goby</name>
    <name type="synonym">Pomatoschistus caucasicus</name>
    <dbReference type="NCBI Taxonomy" id="637954"/>
    <lineage>
        <taxon>Eukaryota</taxon>
        <taxon>Metazoa</taxon>
        <taxon>Chordata</taxon>
        <taxon>Craniata</taxon>
        <taxon>Vertebrata</taxon>
        <taxon>Euteleostomi</taxon>
        <taxon>Actinopterygii</taxon>
        <taxon>Neopterygii</taxon>
        <taxon>Teleostei</taxon>
        <taxon>Neoteleostei</taxon>
        <taxon>Acanthomorphata</taxon>
        <taxon>Gobiaria</taxon>
        <taxon>Gobiiformes</taxon>
        <taxon>Gobioidei</taxon>
        <taxon>Gobiidae</taxon>
        <taxon>Gobiinae</taxon>
        <taxon>Knipowitschia</taxon>
    </lineage>
</organism>
<keyword evidence="3" id="KW-1185">Reference proteome</keyword>
<gene>
    <name evidence="2" type="ORF">KC01_LOCUS19817</name>
</gene>
<accession>A0AAV2KSJ2</accession>
<dbReference type="Proteomes" id="UP001497482">
    <property type="component" value="Chromosome 19"/>
</dbReference>
<dbReference type="EMBL" id="OZ035841">
    <property type="protein sequence ID" value="CAL1590289.1"/>
    <property type="molecule type" value="Genomic_DNA"/>
</dbReference>
<evidence type="ECO:0000256" key="1">
    <source>
        <dbReference type="SAM" id="MobiDB-lite"/>
    </source>
</evidence>
<reference evidence="2 3" key="1">
    <citation type="submission" date="2024-04" db="EMBL/GenBank/DDBJ databases">
        <authorList>
            <person name="Waldvogel A.-M."/>
            <person name="Schoenle A."/>
        </authorList>
    </citation>
    <scope>NUCLEOTIDE SEQUENCE [LARGE SCALE GENOMIC DNA]</scope>
</reference>
<protein>
    <submittedName>
        <fullName evidence="2">Uncharacterized protein</fullName>
    </submittedName>
</protein>
<feature type="region of interest" description="Disordered" evidence="1">
    <location>
        <begin position="90"/>
        <end position="134"/>
    </location>
</feature>
<evidence type="ECO:0000313" key="3">
    <source>
        <dbReference type="Proteomes" id="UP001497482"/>
    </source>
</evidence>
<feature type="compositionally biased region" description="Polar residues" evidence="1">
    <location>
        <begin position="116"/>
        <end position="130"/>
    </location>
</feature>
<dbReference type="Gene3D" id="2.40.70.10">
    <property type="entry name" value="Acid Proteases"/>
    <property type="match status" value="1"/>
</dbReference>
<evidence type="ECO:0000313" key="2">
    <source>
        <dbReference type="EMBL" id="CAL1590289.1"/>
    </source>
</evidence>
<name>A0AAV2KSJ2_KNICA</name>
<sequence length="193" mass="21629">MASKSHRHLKTQPCDLEITPYSQVDTTIRKMALMRLTVGLMTLVHPVYISPFNTHPLLLGQDLLNRFKPLIDYQRLKIWTQVREPLPIPRPLGENHRYSIDAPPTNGPQPAAAQPETDQGTPTTCANATRTAPDLDSRQGIKISRWCTGRAAYLLLRGTWDIHGSRVGLDVSAEQEEDAAKSFHSPLDSVTYH</sequence>
<dbReference type="AlphaFoldDB" id="A0AAV2KSJ2"/>